<keyword evidence="3" id="KW-1185">Reference proteome</keyword>
<feature type="region of interest" description="Disordered" evidence="1">
    <location>
        <begin position="29"/>
        <end position="64"/>
    </location>
</feature>
<name>A0A175YAC8_DAUCS</name>
<dbReference type="EMBL" id="CP093350">
    <property type="protein sequence ID" value="WOH11457.1"/>
    <property type="molecule type" value="Genomic_DNA"/>
</dbReference>
<reference evidence="2" key="2">
    <citation type="submission" date="2022-03" db="EMBL/GenBank/DDBJ databases">
        <title>Draft title - Genomic analysis of global carrot germplasm unveils the trajectory of domestication and the origin of high carotenoid orange carrot.</title>
        <authorList>
            <person name="Iorizzo M."/>
            <person name="Ellison S."/>
            <person name="Senalik D."/>
            <person name="Macko-Podgorni A."/>
            <person name="Grzebelus D."/>
            <person name="Bostan H."/>
            <person name="Rolling W."/>
            <person name="Curaba J."/>
            <person name="Simon P."/>
        </authorList>
    </citation>
    <scope>NUCLEOTIDE SEQUENCE</scope>
    <source>
        <tissue evidence="2">Leaf</tissue>
    </source>
</reference>
<evidence type="ECO:0000256" key="1">
    <source>
        <dbReference type="SAM" id="MobiDB-lite"/>
    </source>
</evidence>
<proteinExistence type="predicted"/>
<gene>
    <name evidence="2" type="ORF">DCAR_0830944</name>
</gene>
<accession>A0A175YAC8</accession>
<evidence type="ECO:0000313" key="3">
    <source>
        <dbReference type="Proteomes" id="UP000077755"/>
    </source>
</evidence>
<feature type="compositionally biased region" description="Acidic residues" evidence="1">
    <location>
        <begin position="32"/>
        <end position="64"/>
    </location>
</feature>
<evidence type="ECO:0000313" key="2">
    <source>
        <dbReference type="EMBL" id="WOH11457.1"/>
    </source>
</evidence>
<dbReference type="AlphaFoldDB" id="A0A175YAC8"/>
<dbReference type="Proteomes" id="UP000077755">
    <property type="component" value="Chromosome 8"/>
</dbReference>
<protein>
    <submittedName>
        <fullName evidence="2">Uncharacterized protein</fullName>
    </submittedName>
</protein>
<dbReference type="Gramene" id="KZM80499">
    <property type="protein sequence ID" value="KZM80499"/>
    <property type="gene ID" value="DCAR_032247"/>
</dbReference>
<sequence>MENSINDDIMISNLIYNLSRDDEFSHLHDSEIETNYEDIDDDGDSDSTNTDNDEEEEEYMPTAP</sequence>
<organism evidence="2 3">
    <name type="scientific">Daucus carota subsp. sativus</name>
    <name type="common">Carrot</name>
    <dbReference type="NCBI Taxonomy" id="79200"/>
    <lineage>
        <taxon>Eukaryota</taxon>
        <taxon>Viridiplantae</taxon>
        <taxon>Streptophyta</taxon>
        <taxon>Embryophyta</taxon>
        <taxon>Tracheophyta</taxon>
        <taxon>Spermatophyta</taxon>
        <taxon>Magnoliopsida</taxon>
        <taxon>eudicotyledons</taxon>
        <taxon>Gunneridae</taxon>
        <taxon>Pentapetalae</taxon>
        <taxon>asterids</taxon>
        <taxon>campanulids</taxon>
        <taxon>Apiales</taxon>
        <taxon>Apiaceae</taxon>
        <taxon>Apioideae</taxon>
        <taxon>Scandiceae</taxon>
        <taxon>Daucinae</taxon>
        <taxon>Daucus</taxon>
        <taxon>Daucus sect. Daucus</taxon>
    </lineage>
</organism>
<reference evidence="2" key="1">
    <citation type="journal article" date="2016" name="Nat. Genet.">
        <title>A high-quality carrot genome assembly provides new insights into carotenoid accumulation and asterid genome evolution.</title>
        <authorList>
            <person name="Iorizzo M."/>
            <person name="Ellison S."/>
            <person name="Senalik D."/>
            <person name="Zeng P."/>
            <person name="Satapoomin P."/>
            <person name="Huang J."/>
            <person name="Bowman M."/>
            <person name="Iovene M."/>
            <person name="Sanseverino W."/>
            <person name="Cavagnaro P."/>
            <person name="Yildiz M."/>
            <person name="Macko-Podgorni A."/>
            <person name="Moranska E."/>
            <person name="Grzebelus E."/>
            <person name="Grzebelus D."/>
            <person name="Ashrafi H."/>
            <person name="Zheng Z."/>
            <person name="Cheng S."/>
            <person name="Spooner D."/>
            <person name="Van Deynze A."/>
            <person name="Simon P."/>
        </authorList>
    </citation>
    <scope>NUCLEOTIDE SEQUENCE</scope>
    <source>
        <tissue evidence="2">Leaf</tissue>
    </source>
</reference>